<dbReference type="Pfam" id="PF01408">
    <property type="entry name" value="GFO_IDH_MocA"/>
    <property type="match status" value="1"/>
</dbReference>
<dbReference type="Gene3D" id="3.30.360.10">
    <property type="entry name" value="Dihydrodipicolinate Reductase, domain 2"/>
    <property type="match status" value="1"/>
</dbReference>
<accession>A0A2K0SYG4</accession>
<feature type="domain" description="Gfo/Idh/MocA-like oxidoreductase N-terminal" evidence="1">
    <location>
        <begin position="23"/>
        <end position="135"/>
    </location>
</feature>
<comment type="caution">
    <text evidence="3">The sequence shown here is derived from an EMBL/GenBank/DDBJ whole genome shotgun (WGS) entry which is preliminary data.</text>
</comment>
<evidence type="ECO:0000313" key="4">
    <source>
        <dbReference type="Proteomes" id="UP000236546"/>
    </source>
</evidence>
<organism evidence="3 4">
    <name type="scientific">Trichoderma gamsii</name>
    <dbReference type="NCBI Taxonomy" id="398673"/>
    <lineage>
        <taxon>Eukaryota</taxon>
        <taxon>Fungi</taxon>
        <taxon>Dikarya</taxon>
        <taxon>Ascomycota</taxon>
        <taxon>Pezizomycotina</taxon>
        <taxon>Sordariomycetes</taxon>
        <taxon>Hypocreomycetidae</taxon>
        <taxon>Hypocreales</taxon>
        <taxon>Hypocreaceae</taxon>
        <taxon>Trichoderma</taxon>
    </lineage>
</organism>
<evidence type="ECO:0000259" key="1">
    <source>
        <dbReference type="Pfam" id="PF01408"/>
    </source>
</evidence>
<dbReference type="InterPro" id="IPR000683">
    <property type="entry name" value="Gfo/Idh/MocA-like_OxRdtase_N"/>
</dbReference>
<dbReference type="Gene3D" id="3.40.50.720">
    <property type="entry name" value="NAD(P)-binding Rossmann-like Domain"/>
    <property type="match status" value="1"/>
</dbReference>
<dbReference type="SUPFAM" id="SSF51735">
    <property type="entry name" value="NAD(P)-binding Rossmann-fold domains"/>
    <property type="match status" value="1"/>
</dbReference>
<dbReference type="GO" id="GO:0000166">
    <property type="term" value="F:nucleotide binding"/>
    <property type="evidence" value="ECO:0007669"/>
    <property type="project" value="InterPro"/>
</dbReference>
<dbReference type="Proteomes" id="UP000236546">
    <property type="component" value="Unassembled WGS sequence"/>
</dbReference>
<dbReference type="InterPro" id="IPR051317">
    <property type="entry name" value="Gfo/Idh/MocA_oxidoreduct"/>
</dbReference>
<reference evidence="3 4" key="1">
    <citation type="submission" date="2017-02" db="EMBL/GenBank/DDBJ databases">
        <title>Genomes of Trichoderma spp. with biocontrol activity.</title>
        <authorList>
            <person name="Gardiner D."/>
            <person name="Kazan K."/>
            <person name="Vos C."/>
            <person name="Harvey P."/>
        </authorList>
    </citation>
    <scope>NUCLEOTIDE SEQUENCE [LARGE SCALE GENOMIC DNA]</scope>
    <source>
        <strain evidence="3 4">A5MH</strain>
    </source>
</reference>
<evidence type="ECO:0000259" key="2">
    <source>
        <dbReference type="Pfam" id="PF22685"/>
    </source>
</evidence>
<name>A0A2K0SYG4_9HYPO</name>
<dbReference type="PANTHER" id="PTHR43708">
    <property type="entry name" value="CONSERVED EXPRESSED OXIDOREDUCTASE (EUROFUNG)"/>
    <property type="match status" value="1"/>
</dbReference>
<evidence type="ECO:0000313" key="3">
    <source>
        <dbReference type="EMBL" id="PNP38319.1"/>
    </source>
</evidence>
<gene>
    <name evidence="3" type="ORF">TGAMA5MH_09677</name>
</gene>
<sequence>MAPIRVGLIGLSTAKAFTGRGCWTAVSHLPALLQSPDYEIVALANSSVESAKRSIAAQGLPESTKAYGSADELADDPDVDLIIVSVKVESHYELVKPALLKNKNVFVEWPMAANTAEVEELAALAKKNNVQTFVGAQGRASPVMQKLKELIASNKIGRVISSSVVACSLNRSVDVWPESLKSYLDIESGGNEFTIVFGHFLDSFVNVLGDLSHIQAIFKTGYKTVRLTKPGSNAVDPAKDKTSTNKEAVASIAVQSTGAGNDIVDSAYVKTSPDQILVQGVTSSGAVASIAFRKPRHHSDEHDLRWYISGTEGEIMVTGPATWSIADKDVEIRIRNGDGPYEVVDCQSYRLPAAETLSPMAANTHSMYDAFAKGDTARFATFESAANTHRILEEIKKAAYIHAD</sequence>
<proteinExistence type="predicted"/>
<dbReference type="AlphaFoldDB" id="A0A2K0SYG4"/>
<protein>
    <submittedName>
        <fullName evidence="3">Uncharacterized protein</fullName>
    </submittedName>
</protein>
<dbReference type="EMBL" id="MTYH01000105">
    <property type="protein sequence ID" value="PNP38319.1"/>
    <property type="molecule type" value="Genomic_DNA"/>
</dbReference>
<dbReference type="OrthoDB" id="64915at2759"/>
<dbReference type="InterPro" id="IPR055080">
    <property type="entry name" value="Gal80p-like_C"/>
</dbReference>
<dbReference type="PANTHER" id="PTHR43708:SF1">
    <property type="entry name" value="GALACTOSE_LACTOSE METABOLISM REGULATORY PROTEIN GAL80"/>
    <property type="match status" value="1"/>
</dbReference>
<dbReference type="SUPFAM" id="SSF55347">
    <property type="entry name" value="Glyceraldehyde-3-phosphate dehydrogenase-like, C-terminal domain"/>
    <property type="match status" value="1"/>
</dbReference>
<dbReference type="Pfam" id="PF22685">
    <property type="entry name" value="Gal80p_C-like"/>
    <property type="match status" value="1"/>
</dbReference>
<feature type="domain" description="Gal80p-like C-terminal" evidence="2">
    <location>
        <begin position="142"/>
        <end position="250"/>
    </location>
</feature>
<dbReference type="InterPro" id="IPR036291">
    <property type="entry name" value="NAD(P)-bd_dom_sf"/>
</dbReference>